<dbReference type="AlphaFoldDB" id="A0A919K4J9"/>
<reference evidence="5" key="1">
    <citation type="submission" date="2021-01" db="EMBL/GenBank/DDBJ databases">
        <title>Whole genome shotgun sequence of Actinoplanes rishiriensis NBRC 108556.</title>
        <authorList>
            <person name="Komaki H."/>
            <person name="Tamura T."/>
        </authorList>
    </citation>
    <scope>NUCLEOTIDE SEQUENCE</scope>
    <source>
        <strain evidence="5">NBRC 108556</strain>
    </source>
</reference>
<dbReference type="PANTHER" id="PTHR30146">
    <property type="entry name" value="LACI-RELATED TRANSCRIPTIONAL REPRESSOR"/>
    <property type="match status" value="1"/>
</dbReference>
<keyword evidence="1" id="KW-0805">Transcription regulation</keyword>
<evidence type="ECO:0000313" key="6">
    <source>
        <dbReference type="Proteomes" id="UP000636960"/>
    </source>
</evidence>
<dbReference type="InterPro" id="IPR000843">
    <property type="entry name" value="HTH_LacI"/>
</dbReference>
<feature type="domain" description="HTH lacI-type" evidence="4">
    <location>
        <begin position="1"/>
        <end position="57"/>
    </location>
</feature>
<dbReference type="EMBL" id="BOMV01000089">
    <property type="protein sequence ID" value="GIF00681.1"/>
    <property type="molecule type" value="Genomic_DNA"/>
</dbReference>
<evidence type="ECO:0000256" key="1">
    <source>
        <dbReference type="ARBA" id="ARBA00023015"/>
    </source>
</evidence>
<dbReference type="InterPro" id="IPR046335">
    <property type="entry name" value="LacI/GalR-like_sensor"/>
</dbReference>
<protein>
    <submittedName>
        <fullName evidence="5">LacI family transcriptional regulator</fullName>
    </submittedName>
</protein>
<dbReference type="SUPFAM" id="SSF47413">
    <property type="entry name" value="lambda repressor-like DNA-binding domains"/>
    <property type="match status" value="1"/>
</dbReference>
<keyword evidence="3" id="KW-0804">Transcription</keyword>
<dbReference type="GO" id="GO:0000976">
    <property type="term" value="F:transcription cis-regulatory region binding"/>
    <property type="evidence" value="ECO:0007669"/>
    <property type="project" value="TreeGrafter"/>
</dbReference>
<name>A0A919K4J9_9ACTN</name>
<dbReference type="Gene3D" id="3.40.50.2300">
    <property type="match status" value="2"/>
</dbReference>
<dbReference type="InterPro" id="IPR010982">
    <property type="entry name" value="Lambda_DNA-bd_dom_sf"/>
</dbReference>
<dbReference type="PANTHER" id="PTHR30146:SF109">
    <property type="entry name" value="HTH-TYPE TRANSCRIPTIONAL REGULATOR GALS"/>
    <property type="match status" value="1"/>
</dbReference>
<keyword evidence="2" id="KW-0238">DNA-binding</keyword>
<proteinExistence type="predicted"/>
<dbReference type="GO" id="GO:0003700">
    <property type="term" value="F:DNA-binding transcription factor activity"/>
    <property type="evidence" value="ECO:0007669"/>
    <property type="project" value="TreeGrafter"/>
</dbReference>
<dbReference type="SMART" id="SM00354">
    <property type="entry name" value="HTH_LACI"/>
    <property type="match status" value="1"/>
</dbReference>
<evidence type="ECO:0000256" key="2">
    <source>
        <dbReference type="ARBA" id="ARBA00023125"/>
    </source>
</evidence>
<comment type="caution">
    <text evidence="5">The sequence shown here is derived from an EMBL/GenBank/DDBJ whole genome shotgun (WGS) entry which is preliminary data.</text>
</comment>
<evidence type="ECO:0000313" key="5">
    <source>
        <dbReference type="EMBL" id="GIF00681.1"/>
    </source>
</evidence>
<dbReference type="RefSeq" id="WP_203788731.1">
    <property type="nucleotide sequence ID" value="NZ_BOMV01000089.1"/>
</dbReference>
<dbReference type="Pfam" id="PF00356">
    <property type="entry name" value="LacI"/>
    <property type="match status" value="1"/>
</dbReference>
<sequence length="317" mass="32406">MTADLAAVARRAGVSPATASRVLSGRGPASAASRQQVLAAAAELGYRPHPVARRLARGTGTRVVFGFRDRRTDVLSDQWVCRVVAAVAEVADRHGLGVSLRRLPLDCGPDLAEIAADRSVAALVLAGHDRSVRPAMRGRVATIGAAVDGIPGADVDSAAGLTALLTHLHAQGRRRIALVGGQRWLGAARAPRDAYASFVTAAGLPSRTVTGDFTAARGRAAARRILDRWPDTDAVVAVNDATALGVLAGLAQAGAAVPHDIAVTGFDDLPTADAVRPALSTATHPVERIAAAACTAALGLAPGAGLFPSRPVLRESA</sequence>
<accession>A0A919K4J9</accession>
<dbReference type="CDD" id="cd01392">
    <property type="entry name" value="HTH_LacI"/>
    <property type="match status" value="1"/>
</dbReference>
<evidence type="ECO:0000256" key="3">
    <source>
        <dbReference type="ARBA" id="ARBA00023163"/>
    </source>
</evidence>
<dbReference type="Gene3D" id="1.10.260.40">
    <property type="entry name" value="lambda repressor-like DNA-binding domains"/>
    <property type="match status" value="1"/>
</dbReference>
<dbReference type="PROSITE" id="PS50932">
    <property type="entry name" value="HTH_LACI_2"/>
    <property type="match status" value="1"/>
</dbReference>
<dbReference type="Proteomes" id="UP000636960">
    <property type="component" value="Unassembled WGS sequence"/>
</dbReference>
<dbReference type="Pfam" id="PF13377">
    <property type="entry name" value="Peripla_BP_3"/>
    <property type="match status" value="1"/>
</dbReference>
<evidence type="ECO:0000259" key="4">
    <source>
        <dbReference type="PROSITE" id="PS50932"/>
    </source>
</evidence>
<dbReference type="SUPFAM" id="SSF53822">
    <property type="entry name" value="Periplasmic binding protein-like I"/>
    <property type="match status" value="1"/>
</dbReference>
<keyword evidence="6" id="KW-1185">Reference proteome</keyword>
<dbReference type="InterPro" id="IPR028082">
    <property type="entry name" value="Peripla_BP_I"/>
</dbReference>
<gene>
    <name evidence="5" type="ORF">Ari01nite_81450</name>
</gene>
<organism evidence="5 6">
    <name type="scientific">Paractinoplanes rishiriensis</name>
    <dbReference type="NCBI Taxonomy" id="1050105"/>
    <lineage>
        <taxon>Bacteria</taxon>
        <taxon>Bacillati</taxon>
        <taxon>Actinomycetota</taxon>
        <taxon>Actinomycetes</taxon>
        <taxon>Micromonosporales</taxon>
        <taxon>Micromonosporaceae</taxon>
        <taxon>Paractinoplanes</taxon>
    </lineage>
</organism>